<proteinExistence type="predicted"/>
<protein>
    <submittedName>
        <fullName evidence="2">Uncharacterized protein</fullName>
    </submittedName>
</protein>
<accession>A0A1I6GCL4</accession>
<gene>
    <name evidence="2" type="ORF">SAMN04487937_1873</name>
</gene>
<evidence type="ECO:0000313" key="2">
    <source>
        <dbReference type="EMBL" id="SFR39929.1"/>
    </source>
</evidence>
<organism evidence="2 3">
    <name type="scientific">Halorubrum sodomense</name>
    <dbReference type="NCBI Taxonomy" id="35743"/>
    <lineage>
        <taxon>Archaea</taxon>
        <taxon>Methanobacteriati</taxon>
        <taxon>Methanobacteriota</taxon>
        <taxon>Stenosarchaea group</taxon>
        <taxon>Halobacteria</taxon>
        <taxon>Halobacteriales</taxon>
        <taxon>Haloferacaceae</taxon>
        <taxon>Halorubrum</taxon>
    </lineage>
</organism>
<sequence>MNTENACLGCGEPFDWGESECPACGWDRDEWAASGRHGLEREGHGEPETDGRSEGGGGLGGLGPIR</sequence>
<feature type="compositionally biased region" description="Gly residues" evidence="1">
    <location>
        <begin position="54"/>
        <end position="66"/>
    </location>
</feature>
<feature type="compositionally biased region" description="Basic and acidic residues" evidence="1">
    <location>
        <begin position="35"/>
        <end position="53"/>
    </location>
</feature>
<dbReference type="EMBL" id="FOYN01000002">
    <property type="protein sequence ID" value="SFR39929.1"/>
    <property type="molecule type" value="Genomic_DNA"/>
</dbReference>
<evidence type="ECO:0000256" key="1">
    <source>
        <dbReference type="SAM" id="MobiDB-lite"/>
    </source>
</evidence>
<reference evidence="3" key="1">
    <citation type="submission" date="2016-10" db="EMBL/GenBank/DDBJ databases">
        <authorList>
            <person name="Varghese N."/>
            <person name="Submissions S."/>
        </authorList>
    </citation>
    <scope>NUCLEOTIDE SEQUENCE [LARGE SCALE GENOMIC DNA]</scope>
    <source>
        <strain evidence="3">RD 26</strain>
    </source>
</reference>
<dbReference type="RefSeq" id="WP_092921240.1">
    <property type="nucleotide sequence ID" value="NZ_FOYN01000002.1"/>
</dbReference>
<evidence type="ECO:0000313" key="3">
    <source>
        <dbReference type="Proteomes" id="UP000198932"/>
    </source>
</evidence>
<keyword evidence="3" id="KW-1185">Reference proteome</keyword>
<dbReference type="STRING" id="35743.SAMN04487937_1873"/>
<dbReference type="Proteomes" id="UP000198932">
    <property type="component" value="Unassembled WGS sequence"/>
</dbReference>
<name>A0A1I6GCL4_HALSD</name>
<dbReference type="AlphaFoldDB" id="A0A1I6GCL4"/>
<feature type="region of interest" description="Disordered" evidence="1">
    <location>
        <begin position="35"/>
        <end position="66"/>
    </location>
</feature>
<dbReference type="OrthoDB" id="213306at2157"/>